<dbReference type="OrthoDB" id="4335972at2"/>
<gene>
    <name evidence="3" type="ORF">SAMN05443637_11910</name>
</gene>
<evidence type="ECO:0000256" key="2">
    <source>
        <dbReference type="SAM" id="Phobius"/>
    </source>
</evidence>
<keyword evidence="2" id="KW-0812">Transmembrane</keyword>
<name>A0A1M6Y6H6_PSETH</name>
<accession>A0A1M6Y6H6</accession>
<evidence type="ECO:0000313" key="3">
    <source>
        <dbReference type="EMBL" id="SHL13874.1"/>
    </source>
</evidence>
<sequence length="159" mass="16899">MSYQQYPHHQPAPPQVPPAKKRKWPIVLGVIAAILVLGSAFNNSKESGSSAGDDRADNRAQAVAALPTRTYSAPPPTLDPVGADEPELLVVPSNLKGQNMAVVLDVLRKTGFTNVRTASADKHDTVVILPQNWTVTKVSAKEGSTIPSDTLIVVTGTKQ</sequence>
<dbReference type="STRING" id="1848.SAMN05443637_11910"/>
<feature type="region of interest" description="Disordered" evidence="1">
    <location>
        <begin position="65"/>
        <end position="84"/>
    </location>
</feature>
<proteinExistence type="predicted"/>
<dbReference type="Proteomes" id="UP000184363">
    <property type="component" value="Unassembled WGS sequence"/>
</dbReference>
<dbReference type="RefSeq" id="WP_143172295.1">
    <property type="nucleotide sequence ID" value="NZ_CALGVN010000014.1"/>
</dbReference>
<dbReference type="EMBL" id="FRAP01000019">
    <property type="protein sequence ID" value="SHL13874.1"/>
    <property type="molecule type" value="Genomic_DNA"/>
</dbReference>
<feature type="transmembrane region" description="Helical" evidence="2">
    <location>
        <begin position="24"/>
        <end position="41"/>
    </location>
</feature>
<protein>
    <recommendedName>
        <fullName evidence="5">PASTA domain-containing protein</fullName>
    </recommendedName>
</protein>
<reference evidence="3 4" key="1">
    <citation type="submission" date="2016-11" db="EMBL/GenBank/DDBJ databases">
        <authorList>
            <person name="Jaros S."/>
            <person name="Januszkiewicz K."/>
            <person name="Wedrychowicz H."/>
        </authorList>
    </citation>
    <scope>NUCLEOTIDE SEQUENCE [LARGE SCALE GENOMIC DNA]</scope>
    <source>
        <strain evidence="3 4">DSM 43832</strain>
    </source>
</reference>
<keyword evidence="4" id="KW-1185">Reference proteome</keyword>
<evidence type="ECO:0008006" key="5">
    <source>
        <dbReference type="Google" id="ProtNLM"/>
    </source>
</evidence>
<keyword evidence="2" id="KW-0472">Membrane</keyword>
<dbReference type="AlphaFoldDB" id="A0A1M6Y6H6"/>
<organism evidence="3 4">
    <name type="scientific">Pseudonocardia thermophila</name>
    <dbReference type="NCBI Taxonomy" id="1848"/>
    <lineage>
        <taxon>Bacteria</taxon>
        <taxon>Bacillati</taxon>
        <taxon>Actinomycetota</taxon>
        <taxon>Actinomycetes</taxon>
        <taxon>Pseudonocardiales</taxon>
        <taxon>Pseudonocardiaceae</taxon>
        <taxon>Pseudonocardia</taxon>
    </lineage>
</organism>
<keyword evidence="2" id="KW-1133">Transmembrane helix</keyword>
<evidence type="ECO:0000256" key="1">
    <source>
        <dbReference type="SAM" id="MobiDB-lite"/>
    </source>
</evidence>
<evidence type="ECO:0000313" key="4">
    <source>
        <dbReference type="Proteomes" id="UP000184363"/>
    </source>
</evidence>